<reference evidence="2" key="1">
    <citation type="journal article" date="2020" name="Stud. Mycol.">
        <title>101 Dothideomycetes genomes: a test case for predicting lifestyles and emergence of pathogens.</title>
        <authorList>
            <person name="Haridas S."/>
            <person name="Albert R."/>
            <person name="Binder M."/>
            <person name="Bloem J."/>
            <person name="Labutti K."/>
            <person name="Salamov A."/>
            <person name="Andreopoulos B."/>
            <person name="Baker S."/>
            <person name="Barry K."/>
            <person name="Bills G."/>
            <person name="Bluhm B."/>
            <person name="Cannon C."/>
            <person name="Castanera R."/>
            <person name="Culley D."/>
            <person name="Daum C."/>
            <person name="Ezra D."/>
            <person name="Gonzalez J."/>
            <person name="Henrissat B."/>
            <person name="Kuo A."/>
            <person name="Liang C."/>
            <person name="Lipzen A."/>
            <person name="Lutzoni F."/>
            <person name="Magnuson J."/>
            <person name="Mondo S."/>
            <person name="Nolan M."/>
            <person name="Ohm R."/>
            <person name="Pangilinan J."/>
            <person name="Park H.-J."/>
            <person name="Ramirez L."/>
            <person name="Alfaro M."/>
            <person name="Sun H."/>
            <person name="Tritt A."/>
            <person name="Yoshinaga Y."/>
            <person name="Zwiers L.-H."/>
            <person name="Turgeon B."/>
            <person name="Goodwin S."/>
            <person name="Spatafora J."/>
            <person name="Crous P."/>
            <person name="Grigoriev I."/>
        </authorList>
    </citation>
    <scope>NUCLEOTIDE SEQUENCE</scope>
    <source>
        <strain evidence="2">CBS 122368</strain>
    </source>
</reference>
<accession>A0A6A6HX85</accession>
<gene>
    <name evidence="2" type="ORF">BU26DRAFT_129860</name>
</gene>
<evidence type="ECO:0000256" key="1">
    <source>
        <dbReference type="SAM" id="MobiDB-lite"/>
    </source>
</evidence>
<proteinExistence type="predicted"/>
<organism evidence="2 3">
    <name type="scientific">Trematosphaeria pertusa</name>
    <dbReference type="NCBI Taxonomy" id="390896"/>
    <lineage>
        <taxon>Eukaryota</taxon>
        <taxon>Fungi</taxon>
        <taxon>Dikarya</taxon>
        <taxon>Ascomycota</taxon>
        <taxon>Pezizomycotina</taxon>
        <taxon>Dothideomycetes</taxon>
        <taxon>Pleosporomycetidae</taxon>
        <taxon>Pleosporales</taxon>
        <taxon>Massarineae</taxon>
        <taxon>Trematosphaeriaceae</taxon>
        <taxon>Trematosphaeria</taxon>
    </lineage>
</organism>
<evidence type="ECO:0000313" key="2">
    <source>
        <dbReference type="EMBL" id="KAF2242647.1"/>
    </source>
</evidence>
<sequence length="559" mass="63972">MAPSRAYVPSRALLRALWRPLPPRCPFARPLPSQFLRGKRTRAAKPEKDALKSNISRSLGLKLPSTVEEAEKIISPIPDDKLDDPNIPVVSWYEQDLDNASSERFISRIATVEDRRKHNELSRMLEEDANNPNYDDAVLNRRLLDDLMTNPNFGDLTEELQALKADIMTKEESRAMEEKIRKEQEHELKELDASLRMTTHESIQDLINDPELADARGELLDLQDKMPEADDLENPEFQAALQRVETKLAGNEAFRRKLAALEEQEDAHFDEDSHIENEIDQLKENDPIDTPEDLDKLLVQMKDLMHSMGGDKQLEAELDAVIKEDPFAESEGDLEKEMDFEELSEELAKLAKSPTAAQAIDEPDEKLDPELEAKVDQIMQDPKLMEKLMYIRNFVAEEQRKAAELTNIQHQTAPDPLTVEPSKLTSIQQRLQMAQSDPEHIAALRRLRVNLLPPFNISPALKSFNQAIELSYLGANDDIRRILWRAYSKARTLPTFLQNLSEDAWDLLYYSQAVTWGSNQNRQNHLRLLLQDLRSVGRDGPPTHPSTLARDKDEEYNEA</sequence>
<keyword evidence="3" id="KW-1185">Reference proteome</keyword>
<dbReference type="RefSeq" id="XP_033677651.1">
    <property type="nucleotide sequence ID" value="XM_033819644.1"/>
</dbReference>
<dbReference type="OrthoDB" id="7984201at2759"/>
<dbReference type="GeneID" id="54572974"/>
<dbReference type="Proteomes" id="UP000800094">
    <property type="component" value="Unassembled WGS sequence"/>
</dbReference>
<feature type="region of interest" description="Disordered" evidence="1">
    <location>
        <begin position="536"/>
        <end position="559"/>
    </location>
</feature>
<evidence type="ECO:0000313" key="3">
    <source>
        <dbReference type="Proteomes" id="UP000800094"/>
    </source>
</evidence>
<name>A0A6A6HX85_9PLEO</name>
<protein>
    <submittedName>
        <fullName evidence="2">Uncharacterized protein</fullName>
    </submittedName>
</protein>
<dbReference type="AlphaFoldDB" id="A0A6A6HX85"/>
<dbReference type="EMBL" id="ML987207">
    <property type="protein sequence ID" value="KAF2242647.1"/>
    <property type="molecule type" value="Genomic_DNA"/>
</dbReference>